<accession>A0ABU1K0Y4</accession>
<evidence type="ECO:0000259" key="5">
    <source>
        <dbReference type="Pfam" id="PF00742"/>
    </source>
</evidence>
<dbReference type="InterPro" id="IPR019811">
    <property type="entry name" value="HDH_CS"/>
</dbReference>
<keyword evidence="3 6" id="KW-0560">Oxidoreductase</keyword>
<name>A0ABU1K0Y4_9PROT</name>
<dbReference type="GO" id="GO:0004412">
    <property type="term" value="F:homoserine dehydrogenase activity"/>
    <property type="evidence" value="ECO:0007669"/>
    <property type="project" value="UniProtKB-EC"/>
</dbReference>
<organism evidence="6 7">
    <name type="scientific">Inquilinus ginsengisoli</name>
    <dbReference type="NCBI Taxonomy" id="363840"/>
    <lineage>
        <taxon>Bacteria</taxon>
        <taxon>Pseudomonadati</taxon>
        <taxon>Pseudomonadota</taxon>
        <taxon>Alphaproteobacteria</taxon>
        <taxon>Rhodospirillales</taxon>
        <taxon>Rhodospirillaceae</taxon>
        <taxon>Inquilinus</taxon>
    </lineage>
</organism>
<dbReference type="SUPFAM" id="SSF55347">
    <property type="entry name" value="Glyceraldehyde-3-phosphate dehydrogenase-like, C-terminal domain"/>
    <property type="match status" value="1"/>
</dbReference>
<gene>
    <name evidence="6" type="ORF">E9232_007089</name>
</gene>
<dbReference type="PIRSF" id="PIRSF036497">
    <property type="entry name" value="HDH_short"/>
    <property type="match status" value="1"/>
</dbReference>
<dbReference type="Pfam" id="PF00742">
    <property type="entry name" value="Homoserine_dh"/>
    <property type="match status" value="1"/>
</dbReference>
<reference evidence="6 7" key="1">
    <citation type="submission" date="2023-07" db="EMBL/GenBank/DDBJ databases">
        <title>Sorghum-associated microbial communities from plants grown in Nebraska, USA.</title>
        <authorList>
            <person name="Schachtman D."/>
        </authorList>
    </citation>
    <scope>NUCLEOTIDE SEQUENCE [LARGE SCALE GENOMIC DNA]</scope>
    <source>
        <strain evidence="6 7">584</strain>
    </source>
</reference>
<evidence type="ECO:0000313" key="6">
    <source>
        <dbReference type="EMBL" id="MDR6294535.1"/>
    </source>
</evidence>
<dbReference type="PROSITE" id="PS01042">
    <property type="entry name" value="HOMOSER_DHGENASE"/>
    <property type="match status" value="1"/>
</dbReference>
<feature type="domain" description="Homoserine dehydrogenase catalytic" evidence="5">
    <location>
        <begin position="158"/>
        <end position="330"/>
    </location>
</feature>
<dbReference type="PANTHER" id="PTHR43331">
    <property type="entry name" value="HOMOSERINE DEHYDROGENASE"/>
    <property type="match status" value="1"/>
</dbReference>
<keyword evidence="7" id="KW-1185">Reference proteome</keyword>
<dbReference type="PANTHER" id="PTHR43331:SF1">
    <property type="entry name" value="HOMOSERINE DEHYDROGENASE"/>
    <property type="match status" value="1"/>
</dbReference>
<evidence type="ECO:0000256" key="1">
    <source>
        <dbReference type="ARBA" id="ARBA00006753"/>
    </source>
</evidence>
<dbReference type="RefSeq" id="WP_309802104.1">
    <property type="nucleotide sequence ID" value="NZ_JAVDPW010000021.1"/>
</dbReference>
<evidence type="ECO:0000256" key="3">
    <source>
        <dbReference type="ARBA" id="ARBA00023002"/>
    </source>
</evidence>
<evidence type="ECO:0000256" key="2">
    <source>
        <dbReference type="ARBA" id="ARBA00013213"/>
    </source>
</evidence>
<dbReference type="InterPro" id="IPR022697">
    <property type="entry name" value="HDH_short"/>
</dbReference>
<sequence>MLVNAALMGLGNVNRNLLTILANKADRLQRDHGIGFRIVLIADSRGVAVDPAGFDPAEVVARKAAGATTRDFAGYRGAIPVESLLTSEGIALVFEASPVDLRTGGPGLALTRAALQQGVSVVLANKGPVVLAFRELHAMAAQTGAGLKYSATVCGGLPVLNIGRRDMIAGDILRLRGVFNATSNFILDEMAAGVSYHEALAEAQRRGIAEADPSLDVDGWDTANKLLIIVNSLLGADISLRDIAVTGIAGVTPEMIAAEAARGHVIKLVASAEAGRYAVAPMVLPDADFLAQCKGWEMGVEMHTDIYGINYHKLWEREPTPTAASMLRDAVHIFTAPGRA</sequence>
<dbReference type="EMBL" id="JAVDPW010000021">
    <property type="protein sequence ID" value="MDR6294535.1"/>
    <property type="molecule type" value="Genomic_DNA"/>
</dbReference>
<dbReference type="InterPro" id="IPR036291">
    <property type="entry name" value="NAD(P)-bd_dom_sf"/>
</dbReference>
<dbReference type="Proteomes" id="UP001262410">
    <property type="component" value="Unassembled WGS sequence"/>
</dbReference>
<dbReference type="EC" id="1.1.1.3" evidence="2"/>
<comment type="caution">
    <text evidence="6">The sequence shown here is derived from an EMBL/GenBank/DDBJ whole genome shotgun (WGS) entry which is preliminary data.</text>
</comment>
<protein>
    <recommendedName>
        <fullName evidence="2">homoserine dehydrogenase</fullName>
        <ecNumber evidence="2">1.1.1.3</ecNumber>
    </recommendedName>
</protein>
<comment type="similarity">
    <text evidence="1 4">Belongs to the homoserine dehydrogenase family.</text>
</comment>
<proteinExistence type="inferred from homology"/>
<dbReference type="SUPFAM" id="SSF51735">
    <property type="entry name" value="NAD(P)-binding Rossmann-fold domains"/>
    <property type="match status" value="1"/>
</dbReference>
<dbReference type="Gene3D" id="3.40.50.720">
    <property type="entry name" value="NAD(P)-binding Rossmann-like Domain"/>
    <property type="match status" value="1"/>
</dbReference>
<evidence type="ECO:0000313" key="7">
    <source>
        <dbReference type="Proteomes" id="UP001262410"/>
    </source>
</evidence>
<dbReference type="Gene3D" id="3.30.360.10">
    <property type="entry name" value="Dihydrodipicolinate Reductase, domain 2"/>
    <property type="match status" value="1"/>
</dbReference>
<evidence type="ECO:0000256" key="4">
    <source>
        <dbReference type="RuleBase" id="RU004171"/>
    </source>
</evidence>
<dbReference type="InterPro" id="IPR001342">
    <property type="entry name" value="HDH_cat"/>
</dbReference>